<evidence type="ECO:0000313" key="5">
    <source>
        <dbReference type="Proteomes" id="UP000749559"/>
    </source>
</evidence>
<dbReference type="GO" id="GO:0019695">
    <property type="term" value="P:choline metabolic process"/>
    <property type="evidence" value="ECO:0007669"/>
    <property type="project" value="TreeGrafter"/>
</dbReference>
<accession>A0A8J1Y7T6</accession>
<dbReference type="GO" id="GO:0006581">
    <property type="term" value="P:acetylcholine catabolic process"/>
    <property type="evidence" value="ECO:0007669"/>
    <property type="project" value="TreeGrafter"/>
</dbReference>
<proteinExistence type="inferred from homology"/>
<protein>
    <submittedName>
        <fullName evidence="4">Uncharacterized protein</fullName>
    </submittedName>
</protein>
<sequence>FTKQSNNDHFAYSTALGTSLRLNIRYSMDLRSLQLLSILLVIHTVVFCASTEPIYDVDPDPVVKTKLGRVRGTVHYAINSTKPVYAFYNIRYAEPPTHYNRFAKPTAARGWSGVRDATKLGHSCIENDAFYKPFAESYCDNRIPTKQRFDIYSEDCLQLDVFTPNTKGKLPVMFWIHGGGLSFGSGHTYNGTALCTFTDLVVVSINYRTGHLGFLNSGDNQIPGNMGFLDQQMALKWTSENIHAFGGDPDRITIAGEGAGSWSVSAHLVSHGSKPLFKRAILQSGSILTDKLINDNPKERFDETVEKLDCKYETVMEQVQCLRMKSVEDIKKIGNGNMYMDWATVDGGQFFLEHPKDLYAKTDFSDKEVMVGVAEQEGYTFFQGTGDTQVADYTYAHFLDEIKLGLSMLMKDDALTNKHLEKIAKMYFKDNHSPKVESLYKVKAVDIVGDFNMAFPALNLTDTIKANGGKTFFYVFTHDPSFIQPKRPEFVVSTHFDDVFFMFGTGFLDIWVDEEKGYVFNEAEQEFSKQMMQYWANFAATGNPNDGDLPHWPEYDLEEEEFAILKPRVSRSQMFSHKKYQFWKKFMANIEKQRLKAKEQKEKDEL</sequence>
<name>A0A8J1Y7T6_OWEFU</name>
<keyword evidence="3" id="KW-0378">Hydrolase</keyword>
<dbReference type="GO" id="GO:0005886">
    <property type="term" value="C:plasma membrane"/>
    <property type="evidence" value="ECO:0007669"/>
    <property type="project" value="TreeGrafter"/>
</dbReference>
<dbReference type="Gene3D" id="3.40.50.1820">
    <property type="entry name" value="alpha/beta hydrolase"/>
    <property type="match status" value="1"/>
</dbReference>
<dbReference type="OrthoDB" id="3200163at2759"/>
<dbReference type="InterPro" id="IPR002018">
    <property type="entry name" value="CarbesteraseB"/>
</dbReference>
<feature type="non-terminal residue" evidence="4">
    <location>
        <position position="606"/>
    </location>
</feature>
<dbReference type="GO" id="GO:0005615">
    <property type="term" value="C:extracellular space"/>
    <property type="evidence" value="ECO:0007669"/>
    <property type="project" value="TreeGrafter"/>
</dbReference>
<dbReference type="AlphaFoldDB" id="A0A8J1Y7T6"/>
<dbReference type="Pfam" id="PF00135">
    <property type="entry name" value="COesterase"/>
    <property type="match status" value="1"/>
</dbReference>
<dbReference type="EMBL" id="CAIIXF020000003">
    <property type="protein sequence ID" value="CAH1780157.1"/>
    <property type="molecule type" value="Genomic_DNA"/>
</dbReference>
<evidence type="ECO:0000313" key="4">
    <source>
        <dbReference type="EMBL" id="CAH1780157.1"/>
    </source>
</evidence>
<comment type="caution">
    <text evidence="4">The sequence shown here is derived from an EMBL/GenBank/DDBJ whole genome shotgun (WGS) entry which is preliminary data.</text>
</comment>
<evidence type="ECO:0000256" key="1">
    <source>
        <dbReference type="ARBA" id="ARBA00005964"/>
    </source>
</evidence>
<organism evidence="4 5">
    <name type="scientific">Owenia fusiformis</name>
    <name type="common">Polychaete worm</name>
    <dbReference type="NCBI Taxonomy" id="6347"/>
    <lineage>
        <taxon>Eukaryota</taxon>
        <taxon>Metazoa</taxon>
        <taxon>Spiralia</taxon>
        <taxon>Lophotrochozoa</taxon>
        <taxon>Annelida</taxon>
        <taxon>Polychaeta</taxon>
        <taxon>Sedentaria</taxon>
        <taxon>Canalipalpata</taxon>
        <taxon>Sabellida</taxon>
        <taxon>Oweniida</taxon>
        <taxon>Oweniidae</taxon>
        <taxon>Owenia</taxon>
    </lineage>
</organism>
<gene>
    <name evidence="4" type="ORF">OFUS_LOCUS6887</name>
</gene>
<dbReference type="Proteomes" id="UP000749559">
    <property type="component" value="Unassembled WGS sequence"/>
</dbReference>
<comment type="similarity">
    <text evidence="1">Belongs to the type-B carboxylesterase/lipase family.</text>
</comment>
<dbReference type="InterPro" id="IPR050654">
    <property type="entry name" value="AChE-related_enzymes"/>
</dbReference>
<dbReference type="SUPFAM" id="SSF53474">
    <property type="entry name" value="alpha/beta-Hydrolases"/>
    <property type="match status" value="1"/>
</dbReference>
<evidence type="ECO:0000256" key="2">
    <source>
        <dbReference type="ARBA" id="ARBA00022487"/>
    </source>
</evidence>
<dbReference type="PANTHER" id="PTHR43918:SF4">
    <property type="entry name" value="CARBOXYLIC ESTER HYDROLASE"/>
    <property type="match status" value="1"/>
</dbReference>
<keyword evidence="2" id="KW-0719">Serine esterase</keyword>
<dbReference type="PANTHER" id="PTHR43918">
    <property type="entry name" value="ACETYLCHOLINESTERASE"/>
    <property type="match status" value="1"/>
</dbReference>
<dbReference type="InterPro" id="IPR029058">
    <property type="entry name" value="AB_hydrolase_fold"/>
</dbReference>
<dbReference type="GO" id="GO:0003990">
    <property type="term" value="F:acetylcholinesterase activity"/>
    <property type="evidence" value="ECO:0007669"/>
    <property type="project" value="TreeGrafter"/>
</dbReference>
<keyword evidence="5" id="KW-1185">Reference proteome</keyword>
<evidence type="ECO:0000256" key="3">
    <source>
        <dbReference type="ARBA" id="ARBA00022801"/>
    </source>
</evidence>
<reference evidence="4" key="1">
    <citation type="submission" date="2022-03" db="EMBL/GenBank/DDBJ databases">
        <authorList>
            <person name="Martin C."/>
        </authorList>
    </citation>
    <scope>NUCLEOTIDE SEQUENCE</scope>
</reference>